<dbReference type="InterPro" id="IPR038706">
    <property type="entry name" value="Type_VI_SciN-like_sf"/>
</dbReference>
<gene>
    <name evidence="1" type="primary">tssJ</name>
    <name evidence="1" type="ORF">DD235_01015</name>
</gene>
<comment type="caution">
    <text evidence="1">The sequence shown here is derived from an EMBL/GenBank/DDBJ whole genome shotgun (WGS) entry which is preliminary data.</text>
</comment>
<dbReference type="AlphaFoldDB" id="A0A2V1K0Z6"/>
<dbReference type="InterPro" id="IPR017734">
    <property type="entry name" value="T6SS_SciN"/>
</dbReference>
<reference evidence="2" key="1">
    <citation type="submission" date="2018-05" db="EMBL/GenBank/DDBJ databases">
        <authorList>
            <person name="Li Y."/>
        </authorList>
    </citation>
    <scope>NUCLEOTIDE SEQUENCE [LARGE SCALE GENOMIC DNA]</scope>
    <source>
        <strain evidence="2">3d-2-2</strain>
    </source>
</reference>
<dbReference type="NCBIfam" id="TIGR03352">
    <property type="entry name" value="VI_chp_3"/>
    <property type="match status" value="1"/>
</dbReference>
<proteinExistence type="predicted"/>
<dbReference type="Gene3D" id="2.60.40.4150">
    <property type="entry name" value="Type VI secretion system, lipoprotein SciN"/>
    <property type="match status" value="1"/>
</dbReference>
<dbReference type="Proteomes" id="UP000245212">
    <property type="component" value="Unassembled WGS sequence"/>
</dbReference>
<protein>
    <submittedName>
        <fullName evidence="1">Type VI secretion system lipoprotein TssJ</fullName>
    </submittedName>
</protein>
<evidence type="ECO:0000313" key="2">
    <source>
        <dbReference type="Proteomes" id="UP000245212"/>
    </source>
</evidence>
<evidence type="ECO:0000313" key="1">
    <source>
        <dbReference type="EMBL" id="PWF24801.1"/>
    </source>
</evidence>
<name>A0A2V1K0Z6_9BURK</name>
<sequence>MMKMPSMTERRAGSSTDRRLPYRTLALCACLVLSGCGMFQGKSRDEALKELAWNYAQDGIRLNVQADPMLNATAGQPHMLLLVLAQMEDPNAFAAYARQPERLAELLLAETAPEGILDVQRFHIAPDSQREINVPRVQSARYVGIAAGYAQLEPARSARLYQIGVAVDRSGWVVRDYSAAPEALEIRLRLGPEGIQDSLSMRAEDTAPVQPESGLVEFDGPFPAPVIAP</sequence>
<dbReference type="Pfam" id="PF12790">
    <property type="entry name" value="T6SS-SciN"/>
    <property type="match status" value="1"/>
</dbReference>
<organism evidence="1 2">
    <name type="scientific">Corticimicrobacter populi</name>
    <dbReference type="NCBI Taxonomy" id="2175229"/>
    <lineage>
        <taxon>Bacteria</taxon>
        <taxon>Pseudomonadati</taxon>
        <taxon>Pseudomonadota</taxon>
        <taxon>Betaproteobacteria</taxon>
        <taxon>Burkholderiales</taxon>
        <taxon>Alcaligenaceae</taxon>
        <taxon>Corticimicrobacter</taxon>
    </lineage>
</organism>
<dbReference type="EMBL" id="QETA01000001">
    <property type="protein sequence ID" value="PWF24801.1"/>
    <property type="molecule type" value="Genomic_DNA"/>
</dbReference>
<keyword evidence="2" id="KW-1185">Reference proteome</keyword>
<accession>A0A2V1K0Z6</accession>
<keyword evidence="1" id="KW-0449">Lipoprotein</keyword>